<accession>A0A562K6H7</accession>
<dbReference type="GO" id="GO:0043937">
    <property type="term" value="P:regulation of sporulation"/>
    <property type="evidence" value="ECO:0007669"/>
    <property type="project" value="InterPro"/>
</dbReference>
<protein>
    <submittedName>
        <fullName evidence="1">Spo0E like sporulation regulatory protein</fullName>
    </submittedName>
</protein>
<dbReference type="SUPFAM" id="SSF140500">
    <property type="entry name" value="BAS1536-like"/>
    <property type="match status" value="1"/>
</dbReference>
<evidence type="ECO:0000313" key="1">
    <source>
        <dbReference type="EMBL" id="TWH91041.1"/>
    </source>
</evidence>
<dbReference type="EMBL" id="VLKI01000001">
    <property type="protein sequence ID" value="TWH91041.1"/>
    <property type="molecule type" value="Genomic_DNA"/>
</dbReference>
<comment type="caution">
    <text evidence="1">The sequence shown here is derived from an EMBL/GenBank/DDBJ whole genome shotgun (WGS) entry which is preliminary data.</text>
</comment>
<dbReference type="AlphaFoldDB" id="A0A562K6H7"/>
<reference evidence="1 2" key="1">
    <citation type="journal article" date="2015" name="Stand. Genomic Sci.">
        <title>Genomic Encyclopedia of Bacterial and Archaeal Type Strains, Phase III: the genomes of soil and plant-associated and newly described type strains.</title>
        <authorList>
            <person name="Whitman W.B."/>
            <person name="Woyke T."/>
            <person name="Klenk H.P."/>
            <person name="Zhou Y."/>
            <person name="Lilburn T.G."/>
            <person name="Beck B.J."/>
            <person name="De Vos P."/>
            <person name="Vandamme P."/>
            <person name="Eisen J.A."/>
            <person name="Garrity G."/>
            <person name="Hugenholtz P."/>
            <person name="Kyrpides N.C."/>
        </authorList>
    </citation>
    <scope>NUCLEOTIDE SEQUENCE [LARGE SCALE GENOMIC DNA]</scope>
    <source>
        <strain evidence="1 2">CGMCC 1.10115</strain>
    </source>
</reference>
<proteinExistence type="predicted"/>
<name>A0A562K6H7_9BACI</name>
<dbReference type="OrthoDB" id="1684520at2"/>
<gene>
    <name evidence="1" type="ORF">IQ19_00491</name>
</gene>
<dbReference type="RefSeq" id="WP_144539517.1">
    <property type="nucleotide sequence ID" value="NZ_CBCSDC010000036.1"/>
</dbReference>
<organism evidence="1 2">
    <name type="scientific">Cytobacillus oceanisediminis</name>
    <dbReference type="NCBI Taxonomy" id="665099"/>
    <lineage>
        <taxon>Bacteria</taxon>
        <taxon>Bacillati</taxon>
        <taxon>Bacillota</taxon>
        <taxon>Bacilli</taxon>
        <taxon>Bacillales</taxon>
        <taxon>Bacillaceae</taxon>
        <taxon>Cytobacillus</taxon>
    </lineage>
</organism>
<dbReference type="Pfam" id="PF09388">
    <property type="entry name" value="SpoOE-like"/>
    <property type="match status" value="1"/>
</dbReference>
<sequence length="54" mass="6253">MNRTIDSDKVLDEILRLRKKMITSGIQKGLTHAETIKHSKELDKLIYKVLSEKS</sequence>
<dbReference type="InterPro" id="IPR037208">
    <property type="entry name" value="Spo0E-like_sf"/>
</dbReference>
<evidence type="ECO:0000313" key="2">
    <source>
        <dbReference type="Proteomes" id="UP000318667"/>
    </source>
</evidence>
<dbReference type="InterPro" id="IPR036638">
    <property type="entry name" value="HLH_DNA-bd_sf"/>
</dbReference>
<dbReference type="GO" id="GO:0046983">
    <property type="term" value="F:protein dimerization activity"/>
    <property type="evidence" value="ECO:0007669"/>
    <property type="project" value="InterPro"/>
</dbReference>
<dbReference type="Gene3D" id="4.10.280.10">
    <property type="entry name" value="Helix-loop-helix DNA-binding domain"/>
    <property type="match status" value="1"/>
</dbReference>
<dbReference type="InterPro" id="IPR018540">
    <property type="entry name" value="Spo0E-like"/>
</dbReference>
<dbReference type="Proteomes" id="UP000318667">
    <property type="component" value="Unassembled WGS sequence"/>
</dbReference>
<dbReference type="GeneID" id="65401778"/>
<keyword evidence="2" id="KW-1185">Reference proteome</keyword>